<evidence type="ECO:0000256" key="2">
    <source>
        <dbReference type="ARBA" id="ARBA00022729"/>
    </source>
</evidence>
<accession>A0A7Y7QZB0</accession>
<keyword evidence="5" id="KW-0449">Lipoprotein</keyword>
<evidence type="ECO:0000256" key="3">
    <source>
        <dbReference type="SAM" id="MobiDB-lite"/>
    </source>
</evidence>
<evidence type="ECO:0000313" key="4">
    <source>
        <dbReference type="EMBL" id="NNG55749.1"/>
    </source>
</evidence>
<name>A0A7Y7QZB0_9SPHN</name>
<dbReference type="EMBL" id="JABEOV010000042">
    <property type="protein sequence ID" value="NNG55749.1"/>
    <property type="molecule type" value="Genomic_DNA"/>
</dbReference>
<feature type="compositionally biased region" description="Low complexity" evidence="3">
    <location>
        <begin position="74"/>
        <end position="86"/>
    </location>
</feature>
<dbReference type="RefSeq" id="WP_164521881.1">
    <property type="nucleotide sequence ID" value="NZ_JABEOV010000042.1"/>
</dbReference>
<dbReference type="EMBL" id="JABYQV010000051">
    <property type="protein sequence ID" value="NVP33519.1"/>
    <property type="molecule type" value="Genomic_DNA"/>
</dbReference>
<dbReference type="GO" id="GO:0016020">
    <property type="term" value="C:membrane"/>
    <property type="evidence" value="ECO:0007669"/>
    <property type="project" value="InterPro"/>
</dbReference>
<dbReference type="PANTHER" id="PTHR30035">
    <property type="entry name" value="LIPOPROTEIN VACJ-RELATED"/>
    <property type="match status" value="1"/>
</dbReference>
<reference evidence="6 7" key="1">
    <citation type="submission" date="2020-05" db="EMBL/GenBank/DDBJ databases">
        <title>Draft Genome Sequences of Sphingomonas sp. Isolated from the International Space Station.</title>
        <authorList>
            <person name="Bijlani S."/>
            <person name="Singh N.K."/>
            <person name="Mason C.E."/>
            <person name="Wang C.C."/>
            <person name="Venkateswaran K."/>
        </authorList>
    </citation>
    <scope>NUCLEOTIDE SEQUENCE [LARGE SCALE GENOMIC DNA]</scope>
    <source>
        <strain evidence="4 7">IIF7SW-B5</strain>
        <strain evidence="5">ISS-IIF7SWP</strain>
    </source>
</reference>
<dbReference type="GO" id="GO:0120010">
    <property type="term" value="P:intermembrane phospholipid transfer"/>
    <property type="evidence" value="ECO:0007669"/>
    <property type="project" value="TreeGrafter"/>
</dbReference>
<comment type="similarity">
    <text evidence="1">Belongs to the MlaA family.</text>
</comment>
<keyword evidence="2" id="KW-0732">Signal</keyword>
<evidence type="ECO:0000256" key="1">
    <source>
        <dbReference type="ARBA" id="ARBA00010634"/>
    </source>
</evidence>
<dbReference type="Proteomes" id="UP000557656">
    <property type="component" value="Unassembled WGS sequence"/>
</dbReference>
<proteinExistence type="inferred from homology"/>
<protein>
    <submittedName>
        <fullName evidence="5">VacJ family lipoprotein</fullName>
    </submittedName>
</protein>
<keyword evidence="7" id="KW-1185">Reference proteome</keyword>
<dbReference type="Proteomes" id="UP000531581">
    <property type="component" value="Unassembled WGS sequence"/>
</dbReference>
<dbReference type="Pfam" id="PF04333">
    <property type="entry name" value="MlaA"/>
    <property type="match status" value="1"/>
</dbReference>
<sequence>MLLASGPAAADPAGTPDELIAVPVLSVVVPALDAQSTSASEQATVAPGQIAPRAASAATEPGQATIAPTHTVPQAASAAPEQAQQANPEDDEIVVSARPRPPREDPLQEVNLKTYAVVQTADKLVVAPAAKTYSKIVPSFIRAGLRHFFNNLNEPVVFVNYILQHKIGKAFETVGRFGVNSTLGIAGVVDVAKKKPFRLPKRRNSFANTMGFYGIKPGPFLFLPLVGPTTVRDLVGLSVDKLLLPSTVGKPFNRVWYTLPATIIGTLDDRVEFADKLQKFRDSPDPYAASRASYLQSRQAEIDALHVHGHRKRKPEVQPDTPATPPPPNGPK</sequence>
<evidence type="ECO:0000313" key="6">
    <source>
        <dbReference type="Proteomes" id="UP000531581"/>
    </source>
</evidence>
<feature type="region of interest" description="Disordered" evidence="3">
    <location>
        <begin position="36"/>
        <end position="91"/>
    </location>
</feature>
<evidence type="ECO:0000313" key="7">
    <source>
        <dbReference type="Proteomes" id="UP000557656"/>
    </source>
</evidence>
<dbReference type="AlphaFoldDB" id="A0A7Y7QZB0"/>
<dbReference type="PANTHER" id="PTHR30035:SF3">
    <property type="entry name" value="INTERMEMBRANE PHOSPHOLIPID TRANSPORT SYSTEM LIPOPROTEIN MLAA"/>
    <property type="match status" value="1"/>
</dbReference>
<organism evidence="5 6">
    <name type="scientific">Sphingomonas sanguinis</name>
    <dbReference type="NCBI Taxonomy" id="33051"/>
    <lineage>
        <taxon>Bacteria</taxon>
        <taxon>Pseudomonadati</taxon>
        <taxon>Pseudomonadota</taxon>
        <taxon>Alphaproteobacteria</taxon>
        <taxon>Sphingomonadales</taxon>
        <taxon>Sphingomonadaceae</taxon>
        <taxon>Sphingomonas</taxon>
    </lineage>
</organism>
<dbReference type="InterPro" id="IPR007428">
    <property type="entry name" value="MlaA"/>
</dbReference>
<feature type="region of interest" description="Disordered" evidence="3">
    <location>
        <begin position="305"/>
        <end position="332"/>
    </location>
</feature>
<comment type="caution">
    <text evidence="5">The sequence shown here is derived from an EMBL/GenBank/DDBJ whole genome shotgun (WGS) entry which is preliminary data.</text>
</comment>
<dbReference type="PRINTS" id="PR01805">
    <property type="entry name" value="VACJLIPOPROT"/>
</dbReference>
<evidence type="ECO:0000313" key="5">
    <source>
        <dbReference type="EMBL" id="NVP33519.1"/>
    </source>
</evidence>
<gene>
    <name evidence="4" type="ORF">HKX05_20700</name>
    <name evidence="5" type="ORF">HLV41_21020</name>
</gene>
<feature type="compositionally biased region" description="Pro residues" evidence="3">
    <location>
        <begin position="322"/>
        <end position="332"/>
    </location>
</feature>